<dbReference type="Gene3D" id="3.40.50.300">
    <property type="entry name" value="P-loop containing nucleotide triphosphate hydrolases"/>
    <property type="match status" value="1"/>
</dbReference>
<dbReference type="PROSITE" id="PS50893">
    <property type="entry name" value="ABC_TRANSPORTER_2"/>
    <property type="match status" value="1"/>
</dbReference>
<evidence type="ECO:0000256" key="4">
    <source>
        <dbReference type="SAM" id="MobiDB-lite"/>
    </source>
</evidence>
<dbReference type="SMART" id="SM00382">
    <property type="entry name" value="AAA"/>
    <property type="match status" value="1"/>
</dbReference>
<proteinExistence type="predicted"/>
<evidence type="ECO:0000256" key="1">
    <source>
        <dbReference type="ARBA" id="ARBA00022448"/>
    </source>
</evidence>
<protein>
    <recommendedName>
        <fullName evidence="5">ABC transporter domain-containing protein</fullName>
    </recommendedName>
</protein>
<comment type="caution">
    <text evidence="6">The sequence shown here is derived from an EMBL/GenBank/DDBJ whole genome shotgun (WGS) entry which is preliminary data.</text>
</comment>
<dbReference type="AlphaFoldDB" id="A0A2R7Z1Z0"/>
<reference evidence="6 7" key="1">
    <citation type="submission" date="2018-03" db="EMBL/GenBank/DDBJ databases">
        <authorList>
            <person name="Keele B.F."/>
        </authorList>
    </citation>
    <scope>NUCLEOTIDE SEQUENCE [LARGE SCALE GENOMIC DNA]</scope>
    <source>
        <strain evidence="6 7">IB-3</strain>
    </source>
</reference>
<evidence type="ECO:0000259" key="5">
    <source>
        <dbReference type="PROSITE" id="PS50893"/>
    </source>
</evidence>
<dbReference type="GO" id="GO:0005524">
    <property type="term" value="F:ATP binding"/>
    <property type="evidence" value="ECO:0007669"/>
    <property type="project" value="UniProtKB-KW"/>
</dbReference>
<keyword evidence="1" id="KW-0813">Transport</keyword>
<dbReference type="PANTHER" id="PTHR42788:SF13">
    <property type="entry name" value="ALIPHATIC SULFONATES IMPORT ATP-BINDING PROTEIN SSUB"/>
    <property type="match status" value="1"/>
</dbReference>
<evidence type="ECO:0000256" key="2">
    <source>
        <dbReference type="ARBA" id="ARBA00022741"/>
    </source>
</evidence>
<name>A0A2R7Z1Z0_9ACTN</name>
<dbReference type="OrthoDB" id="8773773at2"/>
<dbReference type="PROSITE" id="PS00211">
    <property type="entry name" value="ABC_TRANSPORTER_1"/>
    <property type="match status" value="1"/>
</dbReference>
<keyword evidence="2" id="KW-0547">Nucleotide-binding</keyword>
<organism evidence="6 7">
    <name type="scientific">Nocardioides currus</name>
    <dbReference type="NCBI Taxonomy" id="2133958"/>
    <lineage>
        <taxon>Bacteria</taxon>
        <taxon>Bacillati</taxon>
        <taxon>Actinomycetota</taxon>
        <taxon>Actinomycetes</taxon>
        <taxon>Propionibacteriales</taxon>
        <taxon>Nocardioidaceae</taxon>
        <taxon>Nocardioides</taxon>
    </lineage>
</organism>
<gene>
    <name evidence="6" type="ORF">C7S10_02545</name>
</gene>
<dbReference type="InterPro" id="IPR027417">
    <property type="entry name" value="P-loop_NTPase"/>
</dbReference>
<evidence type="ECO:0000313" key="7">
    <source>
        <dbReference type="Proteomes" id="UP000244867"/>
    </source>
</evidence>
<dbReference type="InterPro" id="IPR003593">
    <property type="entry name" value="AAA+_ATPase"/>
</dbReference>
<dbReference type="InterPro" id="IPR003439">
    <property type="entry name" value="ABC_transporter-like_ATP-bd"/>
</dbReference>
<dbReference type="InterPro" id="IPR017871">
    <property type="entry name" value="ABC_transporter-like_CS"/>
</dbReference>
<keyword evidence="3" id="KW-0067">ATP-binding</keyword>
<dbReference type="GO" id="GO:0016887">
    <property type="term" value="F:ATP hydrolysis activity"/>
    <property type="evidence" value="ECO:0007669"/>
    <property type="project" value="InterPro"/>
</dbReference>
<feature type="compositionally biased region" description="Low complexity" evidence="4">
    <location>
        <begin position="1"/>
        <end position="18"/>
    </location>
</feature>
<dbReference type="Pfam" id="PF00005">
    <property type="entry name" value="ABC_tran"/>
    <property type="match status" value="1"/>
</dbReference>
<dbReference type="EMBL" id="PYXZ01000001">
    <property type="protein sequence ID" value="PUA82630.1"/>
    <property type="molecule type" value="Genomic_DNA"/>
</dbReference>
<sequence>MSSVMTTHDAPPATTPPTGRAIVLDGVSKTYDVKGGGAPVTALTSVDLTLRAGEFFSLVGPSGCGKSTLLNVVAGLLDASTGQTRIGDRTVSGPDRATGIVFQKATLLTWLTIEENVLLPSKIAKRLDDETRARADHLFELAGLADFRKRYPSELSGGMQQRASIVRALVGDPDVLLMDEPFSALDEFTREGLNDELMRLWTDSPKTVVFITHNIAEAVYLSDRVGVMTSRPGTLKEIVDVPLARPRGPELRSDEHFYELVSRIRGLIGHHHEGTNR</sequence>
<evidence type="ECO:0000313" key="6">
    <source>
        <dbReference type="EMBL" id="PUA82630.1"/>
    </source>
</evidence>
<dbReference type="SUPFAM" id="SSF52540">
    <property type="entry name" value="P-loop containing nucleoside triphosphate hydrolases"/>
    <property type="match status" value="1"/>
</dbReference>
<dbReference type="CDD" id="cd03293">
    <property type="entry name" value="ABC_NrtD_SsuB_transporters"/>
    <property type="match status" value="1"/>
</dbReference>
<feature type="domain" description="ABC transporter" evidence="5">
    <location>
        <begin position="22"/>
        <end position="251"/>
    </location>
</feature>
<accession>A0A2R7Z1Z0</accession>
<dbReference type="Proteomes" id="UP000244867">
    <property type="component" value="Unassembled WGS sequence"/>
</dbReference>
<keyword evidence="7" id="KW-1185">Reference proteome</keyword>
<feature type="region of interest" description="Disordered" evidence="4">
    <location>
        <begin position="1"/>
        <end position="20"/>
    </location>
</feature>
<dbReference type="InterPro" id="IPR050166">
    <property type="entry name" value="ABC_transporter_ATP-bind"/>
</dbReference>
<evidence type="ECO:0000256" key="3">
    <source>
        <dbReference type="ARBA" id="ARBA00022840"/>
    </source>
</evidence>
<dbReference type="PANTHER" id="PTHR42788">
    <property type="entry name" value="TAURINE IMPORT ATP-BINDING PROTEIN-RELATED"/>
    <property type="match status" value="1"/>
</dbReference>